<feature type="transmembrane region" description="Helical" evidence="1">
    <location>
        <begin position="119"/>
        <end position="143"/>
    </location>
</feature>
<proteinExistence type="predicted"/>
<evidence type="ECO:0000313" key="4">
    <source>
        <dbReference type="Proteomes" id="UP000242287"/>
    </source>
</evidence>
<dbReference type="InterPro" id="IPR045340">
    <property type="entry name" value="DUF6533"/>
</dbReference>
<keyword evidence="4" id="KW-1185">Reference proteome</keyword>
<feature type="transmembrane region" description="Helical" evidence="1">
    <location>
        <begin position="85"/>
        <end position="107"/>
    </location>
</feature>
<name>A0A2A9NRW6_9AGAR</name>
<dbReference type="AlphaFoldDB" id="A0A2A9NRW6"/>
<dbReference type="EMBL" id="KZ301972">
    <property type="protein sequence ID" value="PFH53735.1"/>
    <property type="molecule type" value="Genomic_DNA"/>
</dbReference>
<feature type="domain" description="DUF6533" evidence="2">
    <location>
        <begin position="20"/>
        <end position="63"/>
    </location>
</feature>
<keyword evidence="1" id="KW-0812">Transmembrane</keyword>
<feature type="transmembrane region" description="Helical" evidence="1">
    <location>
        <begin position="51"/>
        <end position="73"/>
    </location>
</feature>
<organism evidence="3 4">
    <name type="scientific">Amanita thiersii Skay4041</name>
    <dbReference type="NCBI Taxonomy" id="703135"/>
    <lineage>
        <taxon>Eukaryota</taxon>
        <taxon>Fungi</taxon>
        <taxon>Dikarya</taxon>
        <taxon>Basidiomycota</taxon>
        <taxon>Agaricomycotina</taxon>
        <taxon>Agaricomycetes</taxon>
        <taxon>Agaricomycetidae</taxon>
        <taxon>Agaricales</taxon>
        <taxon>Pluteineae</taxon>
        <taxon>Amanitaceae</taxon>
        <taxon>Amanita</taxon>
    </lineage>
</organism>
<gene>
    <name evidence="3" type="ORF">AMATHDRAFT_967</name>
</gene>
<feature type="transmembrane region" description="Helical" evidence="1">
    <location>
        <begin position="213"/>
        <end position="231"/>
    </location>
</feature>
<evidence type="ECO:0000256" key="1">
    <source>
        <dbReference type="SAM" id="Phobius"/>
    </source>
</evidence>
<dbReference type="Pfam" id="PF20151">
    <property type="entry name" value="DUF6533"/>
    <property type="match status" value="1"/>
</dbReference>
<feature type="transmembrane region" description="Helical" evidence="1">
    <location>
        <begin position="20"/>
        <end position="39"/>
    </location>
</feature>
<evidence type="ECO:0000259" key="2">
    <source>
        <dbReference type="Pfam" id="PF20151"/>
    </source>
</evidence>
<keyword evidence="1" id="KW-0472">Membrane</keyword>
<dbReference type="Proteomes" id="UP000242287">
    <property type="component" value="Unassembled WGS sequence"/>
</dbReference>
<feature type="transmembrane region" description="Helical" evidence="1">
    <location>
        <begin position="174"/>
        <end position="193"/>
    </location>
</feature>
<dbReference type="OrthoDB" id="2645170at2759"/>
<sequence length="284" mass="32637">MPTLPPELLVGLQHKKITSYTNIVGVTILVFDHLLTFGLEFEHIWKSKWTVFKGMFLFMRYIPYVDIFLVLYQDHRSDMSAKTCLGINSAYSFLFIIGIAGSEYILTMRTWAVWDRNRWIGVGLLVFVISLYTYGFTNMALFLETLSFHDADVSKPFSFGCIVKKGARTLSINWILLLVYDAALCLLLMIRAYQEFRNGGKSRLWFVIYRDGIVYYNYLFVLSLMTVVFIEKLPPDFLPLLSVIARAVHPVLTARVVLNAREATKNIYPDTNVLTTVDVNTTFA</sequence>
<evidence type="ECO:0000313" key="3">
    <source>
        <dbReference type="EMBL" id="PFH53735.1"/>
    </source>
</evidence>
<reference evidence="3 4" key="1">
    <citation type="submission" date="2014-02" db="EMBL/GenBank/DDBJ databases">
        <title>Transposable element dynamics among asymbiotic and ectomycorrhizal Amanita fungi.</title>
        <authorList>
            <consortium name="DOE Joint Genome Institute"/>
            <person name="Hess J."/>
            <person name="Skrede I."/>
            <person name="Wolfe B."/>
            <person name="LaButti K."/>
            <person name="Ohm R.A."/>
            <person name="Grigoriev I.V."/>
            <person name="Pringle A."/>
        </authorList>
    </citation>
    <scope>NUCLEOTIDE SEQUENCE [LARGE SCALE GENOMIC DNA]</scope>
    <source>
        <strain evidence="3 4">SKay4041</strain>
    </source>
</reference>
<accession>A0A2A9NRW6</accession>
<keyword evidence="1" id="KW-1133">Transmembrane helix</keyword>
<protein>
    <recommendedName>
        <fullName evidence="2">DUF6533 domain-containing protein</fullName>
    </recommendedName>
</protein>